<protein>
    <submittedName>
        <fullName evidence="1">Uncharacterized protein</fullName>
    </submittedName>
</protein>
<evidence type="ECO:0000313" key="1">
    <source>
        <dbReference type="EMBL" id="WAR20662.1"/>
    </source>
</evidence>
<accession>A0ABY7FEV7</accession>
<name>A0ABY7FEV7_MYAAR</name>
<proteinExistence type="predicted"/>
<sequence>MLLYQECPFCNQPMVDSKPTVALRDKGCDTINRTGRDRDLNIHDSPGQIVHTECRHDFIDPRNQCDNNSFDNNYVTQLSHLINTCIFCGKHAKLNSKKRGADVYPVRTIEFQNTLKQKCIERNDSWSNENIVVLDLPAADAVYHQKCKVNFRTTRQIPRCYSYTYETPPKKSPGRPDYVHEGNILTLSELVMVMEESCGERAYTKRHLKSKLLEHFGENISISTLEVKEDKKNIIQEAAKVIKTEINAIESNKLIFPNASSISSTTENNKYIPESLIMLLSSMFSSSDDVKLASNGQALSSSMSLQEHSCSFTAIPRGSATSSVRIKILGRSSKQDGIFCIIFFPRKFVAENVDHNACILDGHGTFYGMGIIACKSHGSKVKMPIPKKEIHLEEIVEPGKISIKYVSHSNSVEPR</sequence>
<dbReference type="EMBL" id="CP111023">
    <property type="protein sequence ID" value="WAR20662.1"/>
    <property type="molecule type" value="Genomic_DNA"/>
</dbReference>
<keyword evidence="2" id="KW-1185">Reference proteome</keyword>
<reference evidence="1" key="1">
    <citation type="submission" date="2022-11" db="EMBL/GenBank/DDBJ databases">
        <title>Centuries of genome instability and evolution in soft-shell clam transmissible cancer (bioRxiv).</title>
        <authorList>
            <person name="Hart S.F.M."/>
            <person name="Yonemitsu M.A."/>
            <person name="Giersch R.M."/>
            <person name="Beal B.F."/>
            <person name="Arriagada G."/>
            <person name="Davis B.W."/>
            <person name="Ostrander E.A."/>
            <person name="Goff S.P."/>
            <person name="Metzger M.J."/>
        </authorList>
    </citation>
    <scope>NUCLEOTIDE SEQUENCE</scope>
    <source>
        <strain evidence="1">MELC-2E11</strain>
        <tissue evidence="1">Siphon/mantle</tissue>
    </source>
</reference>
<gene>
    <name evidence="1" type="ORF">MAR_014636</name>
</gene>
<evidence type="ECO:0000313" key="2">
    <source>
        <dbReference type="Proteomes" id="UP001164746"/>
    </source>
</evidence>
<organism evidence="1 2">
    <name type="scientific">Mya arenaria</name>
    <name type="common">Soft-shell clam</name>
    <dbReference type="NCBI Taxonomy" id="6604"/>
    <lineage>
        <taxon>Eukaryota</taxon>
        <taxon>Metazoa</taxon>
        <taxon>Spiralia</taxon>
        <taxon>Lophotrochozoa</taxon>
        <taxon>Mollusca</taxon>
        <taxon>Bivalvia</taxon>
        <taxon>Autobranchia</taxon>
        <taxon>Heteroconchia</taxon>
        <taxon>Euheterodonta</taxon>
        <taxon>Imparidentia</taxon>
        <taxon>Neoheterodontei</taxon>
        <taxon>Myida</taxon>
        <taxon>Myoidea</taxon>
        <taxon>Myidae</taxon>
        <taxon>Mya</taxon>
    </lineage>
</organism>
<dbReference type="Proteomes" id="UP001164746">
    <property type="component" value="Chromosome 12"/>
</dbReference>